<name>A0AA39YRA6_9PEZI</name>
<accession>A0AA39YRA6</accession>
<protein>
    <submittedName>
        <fullName evidence="1">Uncharacterized protein</fullName>
    </submittedName>
</protein>
<comment type="caution">
    <text evidence="1">The sequence shown here is derived from an EMBL/GenBank/DDBJ whole genome shotgun (WGS) entry which is preliminary data.</text>
</comment>
<sequence length="164" mass="18635">MDGTLYNGFIYDLDANHEYTFGELDLSLSRMAPKPTIIAAQVTKKDRLLFAAGYESPVWVSFSQVKDDQHVQAFMEALKPPEWRKVLTDRERRRREPAALGYGPRGGQMEVKEVFQMKIWHGQWMFEIAATSLVLDVEGVRTMGLIDEAVEILQKNGGDADLLD</sequence>
<evidence type="ECO:0000313" key="2">
    <source>
        <dbReference type="Proteomes" id="UP001174936"/>
    </source>
</evidence>
<reference evidence="1" key="1">
    <citation type="submission" date="2023-06" db="EMBL/GenBank/DDBJ databases">
        <title>Genome-scale phylogeny and comparative genomics of the fungal order Sordariales.</title>
        <authorList>
            <consortium name="Lawrence Berkeley National Laboratory"/>
            <person name="Hensen N."/>
            <person name="Bonometti L."/>
            <person name="Westerberg I."/>
            <person name="Brannstrom I.O."/>
            <person name="Guillou S."/>
            <person name="Cros-Aarteil S."/>
            <person name="Calhoun S."/>
            <person name="Haridas S."/>
            <person name="Kuo A."/>
            <person name="Mondo S."/>
            <person name="Pangilinan J."/>
            <person name="Riley R."/>
            <person name="Labutti K."/>
            <person name="Andreopoulos B."/>
            <person name="Lipzen A."/>
            <person name="Chen C."/>
            <person name="Yanf M."/>
            <person name="Daum C."/>
            <person name="Ng V."/>
            <person name="Clum A."/>
            <person name="Steindorff A."/>
            <person name="Ohm R."/>
            <person name="Martin F."/>
            <person name="Silar P."/>
            <person name="Natvig D."/>
            <person name="Lalanne C."/>
            <person name="Gautier V."/>
            <person name="Ament-Velasquez S.L."/>
            <person name="Kruys A."/>
            <person name="Hutchinson M.I."/>
            <person name="Powell A.J."/>
            <person name="Barry K."/>
            <person name="Miller A.N."/>
            <person name="Grigoriev I.V."/>
            <person name="Debuchy R."/>
            <person name="Gladieux P."/>
            <person name="Thoren M.H."/>
            <person name="Johannesson H."/>
        </authorList>
    </citation>
    <scope>NUCLEOTIDE SEQUENCE</scope>
    <source>
        <strain evidence="1">SMH2532-1</strain>
    </source>
</reference>
<proteinExistence type="predicted"/>
<gene>
    <name evidence="1" type="ORF">B0T16DRAFT_452211</name>
</gene>
<keyword evidence="2" id="KW-1185">Reference proteome</keyword>
<dbReference type="AlphaFoldDB" id="A0AA39YRA6"/>
<organism evidence="1 2">
    <name type="scientific">Cercophora newfieldiana</name>
    <dbReference type="NCBI Taxonomy" id="92897"/>
    <lineage>
        <taxon>Eukaryota</taxon>
        <taxon>Fungi</taxon>
        <taxon>Dikarya</taxon>
        <taxon>Ascomycota</taxon>
        <taxon>Pezizomycotina</taxon>
        <taxon>Sordariomycetes</taxon>
        <taxon>Sordariomycetidae</taxon>
        <taxon>Sordariales</taxon>
        <taxon>Lasiosphaeriaceae</taxon>
        <taxon>Cercophora</taxon>
    </lineage>
</organism>
<dbReference type="Proteomes" id="UP001174936">
    <property type="component" value="Unassembled WGS sequence"/>
</dbReference>
<dbReference type="EMBL" id="JAULSV010000001">
    <property type="protein sequence ID" value="KAK0656665.1"/>
    <property type="molecule type" value="Genomic_DNA"/>
</dbReference>
<evidence type="ECO:0000313" key="1">
    <source>
        <dbReference type="EMBL" id="KAK0656665.1"/>
    </source>
</evidence>